<dbReference type="AlphaFoldDB" id="A0AAV5DVG9"/>
<proteinExistence type="predicted"/>
<evidence type="ECO:0000313" key="3">
    <source>
        <dbReference type="Proteomes" id="UP001054889"/>
    </source>
</evidence>
<evidence type="ECO:0000256" key="1">
    <source>
        <dbReference type="SAM" id="MobiDB-lite"/>
    </source>
</evidence>
<feature type="region of interest" description="Disordered" evidence="1">
    <location>
        <begin position="118"/>
        <end position="149"/>
    </location>
</feature>
<feature type="compositionally biased region" description="Basic and acidic residues" evidence="1">
    <location>
        <begin position="72"/>
        <end position="81"/>
    </location>
</feature>
<sequence>MSSSRQSRWDPERRENRRRRHFIPRMGVASSTVTLTSPAPHHVAPVGRPVHGLRLRGKRKNRQNNQAKGKKEKKDISKSDRYPCQKCGGFKHDTKKCQSPKHLIELYQKSSLGKKAQGSGFEAQFNQESEKAKESSIVLPEGPSNSVPPLTIEDYMDTENTIIELILSDVFGDLV</sequence>
<gene>
    <name evidence="2" type="primary">gb00894</name>
    <name evidence="2" type="ORF">PR202_gb00894</name>
</gene>
<reference evidence="2" key="1">
    <citation type="journal article" date="2018" name="DNA Res.">
        <title>Multiple hybrid de novo genome assembly of finger millet, an orphan allotetraploid crop.</title>
        <authorList>
            <person name="Hatakeyama M."/>
            <person name="Aluri S."/>
            <person name="Balachadran M.T."/>
            <person name="Sivarajan S.R."/>
            <person name="Patrignani A."/>
            <person name="Gruter S."/>
            <person name="Poveda L."/>
            <person name="Shimizu-Inatsugi R."/>
            <person name="Baeten J."/>
            <person name="Francoijs K.J."/>
            <person name="Nataraja K.N."/>
            <person name="Reddy Y.A.N."/>
            <person name="Phadnis S."/>
            <person name="Ravikumar R.L."/>
            <person name="Schlapbach R."/>
            <person name="Sreeman S.M."/>
            <person name="Shimizu K.K."/>
        </authorList>
    </citation>
    <scope>NUCLEOTIDE SEQUENCE</scope>
</reference>
<name>A0AAV5DVG9_ELECO</name>
<protein>
    <submittedName>
        <fullName evidence="2">Uncharacterized protein</fullName>
    </submittedName>
</protein>
<dbReference type="EMBL" id="BQKI01000071">
    <property type="protein sequence ID" value="GJN14112.1"/>
    <property type="molecule type" value="Genomic_DNA"/>
</dbReference>
<organism evidence="2 3">
    <name type="scientific">Eleusine coracana subsp. coracana</name>
    <dbReference type="NCBI Taxonomy" id="191504"/>
    <lineage>
        <taxon>Eukaryota</taxon>
        <taxon>Viridiplantae</taxon>
        <taxon>Streptophyta</taxon>
        <taxon>Embryophyta</taxon>
        <taxon>Tracheophyta</taxon>
        <taxon>Spermatophyta</taxon>
        <taxon>Magnoliopsida</taxon>
        <taxon>Liliopsida</taxon>
        <taxon>Poales</taxon>
        <taxon>Poaceae</taxon>
        <taxon>PACMAD clade</taxon>
        <taxon>Chloridoideae</taxon>
        <taxon>Cynodonteae</taxon>
        <taxon>Eleusininae</taxon>
        <taxon>Eleusine</taxon>
    </lineage>
</organism>
<feature type="region of interest" description="Disordered" evidence="1">
    <location>
        <begin position="1"/>
        <end position="81"/>
    </location>
</feature>
<evidence type="ECO:0000313" key="2">
    <source>
        <dbReference type="EMBL" id="GJN14112.1"/>
    </source>
</evidence>
<dbReference type="Proteomes" id="UP001054889">
    <property type="component" value="Unassembled WGS sequence"/>
</dbReference>
<keyword evidence="3" id="KW-1185">Reference proteome</keyword>
<feature type="compositionally biased region" description="Basic residues" evidence="1">
    <location>
        <begin position="51"/>
        <end position="62"/>
    </location>
</feature>
<accession>A0AAV5DVG9</accession>
<reference evidence="2" key="2">
    <citation type="submission" date="2021-12" db="EMBL/GenBank/DDBJ databases">
        <title>Resequencing data analysis of finger millet.</title>
        <authorList>
            <person name="Hatakeyama M."/>
            <person name="Aluri S."/>
            <person name="Balachadran M.T."/>
            <person name="Sivarajan S.R."/>
            <person name="Poveda L."/>
            <person name="Shimizu-Inatsugi R."/>
            <person name="Schlapbach R."/>
            <person name="Sreeman S.M."/>
            <person name="Shimizu K.K."/>
        </authorList>
    </citation>
    <scope>NUCLEOTIDE SEQUENCE</scope>
</reference>
<comment type="caution">
    <text evidence="2">The sequence shown here is derived from an EMBL/GenBank/DDBJ whole genome shotgun (WGS) entry which is preliminary data.</text>
</comment>